<accession>A0A6A7C6Q6</accession>
<dbReference type="Proteomes" id="UP000799421">
    <property type="component" value="Unassembled WGS sequence"/>
</dbReference>
<keyword evidence="2" id="KW-1185">Reference proteome</keyword>
<dbReference type="PANTHER" id="PTHR28159:SF1">
    <property type="entry name" value="TRAFFICKING PROTEIN PARTICLE COMPLEX II-SPECIFIC SUBUNIT 65"/>
    <property type="match status" value="1"/>
</dbReference>
<dbReference type="GO" id="GO:0006891">
    <property type="term" value="P:intra-Golgi vesicle-mediated transport"/>
    <property type="evidence" value="ECO:0007669"/>
    <property type="project" value="InterPro"/>
</dbReference>
<gene>
    <name evidence="1" type="ORF">K470DRAFT_293291</name>
</gene>
<reference evidence="1" key="1">
    <citation type="journal article" date="2020" name="Stud. Mycol.">
        <title>101 Dothideomycetes genomes: a test case for predicting lifestyles and emergence of pathogens.</title>
        <authorList>
            <person name="Haridas S."/>
            <person name="Albert R."/>
            <person name="Binder M."/>
            <person name="Bloem J."/>
            <person name="Labutti K."/>
            <person name="Salamov A."/>
            <person name="Andreopoulos B."/>
            <person name="Baker S."/>
            <person name="Barry K."/>
            <person name="Bills G."/>
            <person name="Bluhm B."/>
            <person name="Cannon C."/>
            <person name="Castanera R."/>
            <person name="Culley D."/>
            <person name="Daum C."/>
            <person name="Ezra D."/>
            <person name="Gonzalez J."/>
            <person name="Henrissat B."/>
            <person name="Kuo A."/>
            <person name="Liang C."/>
            <person name="Lipzen A."/>
            <person name="Lutzoni F."/>
            <person name="Magnuson J."/>
            <person name="Mondo S."/>
            <person name="Nolan M."/>
            <person name="Ohm R."/>
            <person name="Pangilinan J."/>
            <person name="Park H.-J."/>
            <person name="Ramirez L."/>
            <person name="Alfaro M."/>
            <person name="Sun H."/>
            <person name="Tritt A."/>
            <person name="Yoshinaga Y."/>
            <person name="Zwiers L.-H."/>
            <person name="Turgeon B."/>
            <person name="Goodwin S."/>
            <person name="Spatafora J."/>
            <person name="Crous P."/>
            <person name="Grigoriev I."/>
        </authorList>
    </citation>
    <scope>NUCLEOTIDE SEQUENCE</scope>
    <source>
        <strain evidence="1">CBS 480.64</strain>
    </source>
</reference>
<evidence type="ECO:0000313" key="1">
    <source>
        <dbReference type="EMBL" id="KAF2862749.1"/>
    </source>
</evidence>
<dbReference type="GO" id="GO:1990071">
    <property type="term" value="C:TRAPPII protein complex"/>
    <property type="evidence" value="ECO:0007669"/>
    <property type="project" value="InterPro"/>
</dbReference>
<protein>
    <submittedName>
        <fullName evidence="1">Uncharacterized protein</fullName>
    </submittedName>
</protein>
<organism evidence="1 2">
    <name type="scientific">Piedraia hortae CBS 480.64</name>
    <dbReference type="NCBI Taxonomy" id="1314780"/>
    <lineage>
        <taxon>Eukaryota</taxon>
        <taxon>Fungi</taxon>
        <taxon>Dikarya</taxon>
        <taxon>Ascomycota</taxon>
        <taxon>Pezizomycotina</taxon>
        <taxon>Dothideomycetes</taxon>
        <taxon>Dothideomycetidae</taxon>
        <taxon>Capnodiales</taxon>
        <taxon>Piedraiaceae</taxon>
        <taxon>Piedraia</taxon>
    </lineage>
</organism>
<dbReference type="OrthoDB" id="5345392at2759"/>
<dbReference type="EMBL" id="MU005964">
    <property type="protein sequence ID" value="KAF2862749.1"/>
    <property type="molecule type" value="Genomic_DNA"/>
</dbReference>
<proteinExistence type="predicted"/>
<dbReference type="GO" id="GO:0005802">
    <property type="term" value="C:trans-Golgi network"/>
    <property type="evidence" value="ECO:0007669"/>
    <property type="project" value="TreeGrafter"/>
</dbReference>
<name>A0A6A7C6Q6_9PEZI</name>
<evidence type="ECO:0000313" key="2">
    <source>
        <dbReference type="Proteomes" id="UP000799421"/>
    </source>
</evidence>
<dbReference type="InterPro" id="IPR024662">
    <property type="entry name" value="Trs65"/>
</dbReference>
<dbReference type="AlphaFoldDB" id="A0A6A7C6Q6"/>
<dbReference type="PANTHER" id="PTHR28159">
    <property type="entry name" value="TRAFFICKING PROTEIN PARTICLE COMPLEX II-SPECIFIC SUBUNIT 65"/>
    <property type="match status" value="1"/>
</dbReference>
<sequence>MFDALPGSVLVVHVLPYPLSTKEVIRDPPSRRHLFFDEKIEVTVVWKISAKQADIETLLRFLELTLSAHATDAAPQGPSSAGAATNHDIFVQTQPAHKSTEILTLDTHVYTLWRITVHLKCPLARRLLRPAIYFTATLTPSTTHKPSVSKELTPFEPLPANILAPLNRTLDFSNAPIYLGEDKLNKLSPPQSSTHGTPIRGATRRAFPALQALGTTIRYVPTSERSLLLLALRLETSQHVAGTFTLKRVDARVPEAQIYSLQAAAAEADQAVREGRVAASSPESHPTLEPLNGISLPLALAAGDVIVWVYGLDAHPSGVLVEMEVSIALETGTKVEIRTEGVHEGFASLVKEGVGLGIVEGRGRDF</sequence>